<reference evidence="2" key="1">
    <citation type="submission" date="2020-11" db="EMBL/GenBank/DDBJ databases">
        <authorList>
            <consortium name="DOE Joint Genome Institute"/>
            <person name="Ahrendt S."/>
            <person name="Riley R."/>
            <person name="Andreopoulos W."/>
            <person name="LaButti K."/>
            <person name="Pangilinan J."/>
            <person name="Ruiz-duenas F.J."/>
            <person name="Barrasa J.M."/>
            <person name="Sanchez-Garcia M."/>
            <person name="Camarero S."/>
            <person name="Miyauchi S."/>
            <person name="Serrano A."/>
            <person name="Linde D."/>
            <person name="Babiker R."/>
            <person name="Drula E."/>
            <person name="Ayuso-Fernandez I."/>
            <person name="Pacheco R."/>
            <person name="Padilla G."/>
            <person name="Ferreira P."/>
            <person name="Barriuso J."/>
            <person name="Kellner H."/>
            <person name="Castanera R."/>
            <person name="Alfaro M."/>
            <person name="Ramirez L."/>
            <person name="Pisabarro A.G."/>
            <person name="Kuo A."/>
            <person name="Tritt A."/>
            <person name="Lipzen A."/>
            <person name="He G."/>
            <person name="Yan M."/>
            <person name="Ng V."/>
            <person name="Cullen D."/>
            <person name="Martin F."/>
            <person name="Rosso M.-N."/>
            <person name="Henrissat B."/>
            <person name="Hibbett D."/>
            <person name="Martinez A.T."/>
            <person name="Grigoriev I.V."/>
        </authorList>
    </citation>
    <scope>NUCLEOTIDE SEQUENCE</scope>
    <source>
        <strain evidence="2">AH 44721</strain>
    </source>
</reference>
<dbReference type="InterPro" id="IPR023374">
    <property type="entry name" value="AttH-like_dom_sf"/>
</dbReference>
<accession>A0A9P5NKQ5</accession>
<dbReference type="PANTHER" id="PTHR38591:SF1">
    <property type="entry name" value="BLL1000 PROTEIN"/>
    <property type="match status" value="1"/>
</dbReference>
<dbReference type="Pfam" id="PF07143">
    <property type="entry name" value="CrtC"/>
    <property type="match status" value="1"/>
</dbReference>
<keyword evidence="3" id="KW-1185">Reference proteome</keyword>
<dbReference type="Pfam" id="PF17186">
    <property type="entry name" value="Lipocalin_9"/>
    <property type="match status" value="1"/>
</dbReference>
<dbReference type="OrthoDB" id="6921389at2759"/>
<comment type="caution">
    <text evidence="2">The sequence shown here is derived from an EMBL/GenBank/DDBJ whole genome shotgun (WGS) entry which is preliminary data.</text>
</comment>
<name>A0A9P5NKQ5_GYMJU</name>
<evidence type="ECO:0000259" key="1">
    <source>
        <dbReference type="Pfam" id="PF07143"/>
    </source>
</evidence>
<dbReference type="SUPFAM" id="SSF159245">
    <property type="entry name" value="AttH-like"/>
    <property type="match status" value="1"/>
</dbReference>
<proteinExistence type="predicted"/>
<protein>
    <recommendedName>
        <fullName evidence="1">AttH domain-containing protein</fullName>
    </recommendedName>
</protein>
<feature type="non-terminal residue" evidence="2">
    <location>
        <position position="1"/>
    </location>
</feature>
<dbReference type="Gene3D" id="2.40.370.10">
    <property type="entry name" value="AttH-like domain"/>
    <property type="match status" value="2"/>
</dbReference>
<dbReference type="InterPro" id="IPR010791">
    <property type="entry name" value="AttH_dom"/>
</dbReference>
<dbReference type="EMBL" id="JADNYJ010000046">
    <property type="protein sequence ID" value="KAF8900679.1"/>
    <property type="molecule type" value="Genomic_DNA"/>
</dbReference>
<dbReference type="AlphaFoldDB" id="A0A9P5NKQ5"/>
<evidence type="ECO:0000313" key="3">
    <source>
        <dbReference type="Proteomes" id="UP000724874"/>
    </source>
</evidence>
<gene>
    <name evidence="2" type="ORF">CPB84DRAFT_1680293</name>
</gene>
<feature type="domain" description="AttH" evidence="1">
    <location>
        <begin position="57"/>
        <end position="139"/>
    </location>
</feature>
<dbReference type="Proteomes" id="UP000724874">
    <property type="component" value="Unassembled WGS sequence"/>
</dbReference>
<organism evidence="2 3">
    <name type="scientific">Gymnopilus junonius</name>
    <name type="common">Spectacular rustgill mushroom</name>
    <name type="synonym">Gymnopilus spectabilis subsp. junonius</name>
    <dbReference type="NCBI Taxonomy" id="109634"/>
    <lineage>
        <taxon>Eukaryota</taxon>
        <taxon>Fungi</taxon>
        <taxon>Dikarya</taxon>
        <taxon>Basidiomycota</taxon>
        <taxon>Agaricomycotina</taxon>
        <taxon>Agaricomycetes</taxon>
        <taxon>Agaricomycetidae</taxon>
        <taxon>Agaricales</taxon>
        <taxon>Agaricineae</taxon>
        <taxon>Hymenogastraceae</taxon>
        <taxon>Gymnopilus</taxon>
    </lineage>
</organism>
<dbReference type="PANTHER" id="PTHR38591">
    <property type="entry name" value="HYDROLASE"/>
    <property type="match status" value="1"/>
</dbReference>
<evidence type="ECO:0000313" key="2">
    <source>
        <dbReference type="EMBL" id="KAF8900679.1"/>
    </source>
</evidence>
<sequence length="378" mass="42030">MDPLIKRAMLEATSDGKVCPPDILFPGNVVVSLDGSLNLQYGDLASVVCHTNSNGDDVYHIIANAEDGSYGLEIDLIPRKPPVNHGANGVVQGDLVSPDDGMYYCFVPRCDVSGTIHVNSSAVAVDPEHSMGWYDREFGGGIRSWYESTTKPTESSWKWASAQLSNGWDLTVYTLWDADIYSGELVIRDKRAIAISPEGTRIECDDHSFEPLQTWTSMMTLNDYGTKWTLVVPQMGLDVLVEASIVRQEFRTVCIGRGYWEGRVSITGTMGGTPVNGLGFVENVPPQFIAKFENYMKRIGRLTGKEVSKLYPDHLVDSRHAMEIMGFQSPAEMATKPLDGTYLSPLRFTQDARLDVLYEHYFAPVRHLTDRGGKSWRS</sequence>